<dbReference type="SUPFAM" id="SSF110296">
    <property type="entry name" value="Oligoxyloglucan reducing end-specific cellobiohydrolase"/>
    <property type="match status" value="1"/>
</dbReference>
<evidence type="ECO:0000259" key="2">
    <source>
        <dbReference type="Pfam" id="PF25852"/>
    </source>
</evidence>
<sequence>MRITFLPVIISFFLVFSVAISCFDSSEEMEYSSDDTIHAFEIDSIYGINYSFTIDQINGIIFNIDSVPFTADTIINKILITKLETVGYVYTGDTLINITDSFDLSRTMEKPLKLRVVSPDEKYSRDYTVEVRIHKQDPDLLVWTQMASSLSEGGELDERKSVILGENLFVYTSNVSEAYHTSLNDGRQWTKITVENLPVNIKLSSLLTCNDMLYALTEDSRVYFSEDGVLWKEHVTLSGNHLETFITSFPHAINGIKNENGIKKFCVTNSEFSGWETGKEVPQTFPTENISSTVYKTRTGIWKAFIAGETTPNNSPYTVPWFSIDGKGWTAAEAPVGDGDTTYDCPYMKQPSILYYNDKLYVFGGSFDDFYASPEGLTWSSVKQKMLFPE</sequence>
<organism evidence="3">
    <name type="scientific">termite gut metagenome</name>
    <dbReference type="NCBI Taxonomy" id="433724"/>
    <lineage>
        <taxon>unclassified sequences</taxon>
        <taxon>metagenomes</taxon>
        <taxon>organismal metagenomes</taxon>
    </lineage>
</organism>
<reference evidence="3" key="1">
    <citation type="submission" date="2019-03" db="EMBL/GenBank/DDBJ databases">
        <title>Single cell metagenomics reveals metabolic interactions within the superorganism composed of flagellate Streblomastix strix and complex community of Bacteroidetes bacteria on its surface.</title>
        <authorList>
            <person name="Treitli S.C."/>
            <person name="Kolisko M."/>
            <person name="Husnik F."/>
            <person name="Keeling P."/>
            <person name="Hampl V."/>
        </authorList>
    </citation>
    <scope>NUCLEOTIDE SEQUENCE</scope>
    <source>
        <strain evidence="3">STM</strain>
    </source>
</reference>
<accession>A0A5J4QWU5</accession>
<dbReference type="AlphaFoldDB" id="A0A5J4QWU5"/>
<dbReference type="InterPro" id="IPR046209">
    <property type="entry name" value="DUF6242_N"/>
</dbReference>
<dbReference type="Pfam" id="PF25852">
    <property type="entry name" value="DUF6242_C"/>
    <property type="match status" value="1"/>
</dbReference>
<feature type="domain" description="DUF6242" evidence="1">
    <location>
        <begin position="42"/>
        <end position="131"/>
    </location>
</feature>
<dbReference type="PROSITE" id="PS51257">
    <property type="entry name" value="PROKAR_LIPOPROTEIN"/>
    <property type="match status" value="1"/>
</dbReference>
<protein>
    <submittedName>
        <fullName evidence="3">Uncharacterized protein</fullName>
    </submittedName>
</protein>
<evidence type="ECO:0000259" key="1">
    <source>
        <dbReference type="Pfam" id="PF19755"/>
    </source>
</evidence>
<dbReference type="Pfam" id="PF19755">
    <property type="entry name" value="DUF6242"/>
    <property type="match status" value="1"/>
</dbReference>
<feature type="non-terminal residue" evidence="3">
    <location>
        <position position="390"/>
    </location>
</feature>
<feature type="domain" description="DUF6242" evidence="2">
    <location>
        <begin position="137"/>
        <end position="390"/>
    </location>
</feature>
<comment type="caution">
    <text evidence="3">The sequence shown here is derived from an EMBL/GenBank/DDBJ whole genome shotgun (WGS) entry which is preliminary data.</text>
</comment>
<proteinExistence type="predicted"/>
<dbReference type="EMBL" id="SNRY01002383">
    <property type="protein sequence ID" value="KAA6325340.1"/>
    <property type="molecule type" value="Genomic_DNA"/>
</dbReference>
<gene>
    <name evidence="3" type="ORF">EZS27_025437</name>
</gene>
<dbReference type="InterPro" id="IPR058667">
    <property type="entry name" value="DUF6242_C"/>
</dbReference>
<name>A0A5J4QWU5_9ZZZZ</name>
<evidence type="ECO:0000313" key="3">
    <source>
        <dbReference type="EMBL" id="KAA6325340.1"/>
    </source>
</evidence>